<evidence type="ECO:0000313" key="3">
    <source>
        <dbReference type="EMBL" id="MED7823182.1"/>
    </source>
</evidence>
<keyword evidence="4" id="KW-1185">Reference proteome</keyword>
<organism evidence="3 4">
    <name type="scientific">Streptomyces chiangmaiensis</name>
    <dbReference type="NCBI Taxonomy" id="766497"/>
    <lineage>
        <taxon>Bacteria</taxon>
        <taxon>Bacillati</taxon>
        <taxon>Actinomycetota</taxon>
        <taxon>Actinomycetes</taxon>
        <taxon>Kitasatosporales</taxon>
        <taxon>Streptomycetaceae</taxon>
        <taxon>Streptomyces</taxon>
    </lineage>
</organism>
<feature type="domain" description="Fibronectin type III-like" evidence="2">
    <location>
        <begin position="40"/>
        <end position="77"/>
    </location>
</feature>
<dbReference type="Pfam" id="PF14310">
    <property type="entry name" value="Fn3-like"/>
    <property type="match status" value="1"/>
</dbReference>
<dbReference type="Proteomes" id="UP001333996">
    <property type="component" value="Unassembled WGS sequence"/>
</dbReference>
<name>A0ABU7FGC6_9ACTN</name>
<evidence type="ECO:0000256" key="1">
    <source>
        <dbReference type="SAM" id="MobiDB-lite"/>
    </source>
</evidence>
<dbReference type="Gene3D" id="2.60.40.10">
    <property type="entry name" value="Immunoglobulins"/>
    <property type="match status" value="1"/>
</dbReference>
<sequence length="89" mass="9862">MPARQPVVHRAQVCLGPAEPDAGRPASGSPVSRASRRHRERADAVVELPWRAFEIWDHDSNTWSFVKGSYEVAAGRSIADRRVTVTINV</sequence>
<proteinExistence type="predicted"/>
<evidence type="ECO:0000313" key="4">
    <source>
        <dbReference type="Proteomes" id="UP001333996"/>
    </source>
</evidence>
<accession>A0ABU7FGC6</accession>
<protein>
    <submittedName>
        <fullName evidence="3">Fibronectin type III-like domain-contianing protein</fullName>
    </submittedName>
</protein>
<evidence type="ECO:0000259" key="2">
    <source>
        <dbReference type="Pfam" id="PF14310"/>
    </source>
</evidence>
<dbReference type="InterPro" id="IPR026891">
    <property type="entry name" value="Fn3-like"/>
</dbReference>
<dbReference type="InterPro" id="IPR013783">
    <property type="entry name" value="Ig-like_fold"/>
</dbReference>
<gene>
    <name evidence="3" type="ORF">VXC91_14600</name>
</gene>
<reference evidence="3" key="1">
    <citation type="submission" date="2024-01" db="EMBL/GenBank/DDBJ databases">
        <title>First draft genome sequence data of TA4-1, the type strain of Gram-positive actinobacterium Streptomyces chiangmaiensis.</title>
        <authorList>
            <person name="Yasawong M."/>
            <person name="Nantapong N."/>
        </authorList>
    </citation>
    <scope>NUCLEOTIDE SEQUENCE</scope>
    <source>
        <strain evidence="3">TA4-1</strain>
    </source>
</reference>
<comment type="caution">
    <text evidence="3">The sequence shown here is derived from an EMBL/GenBank/DDBJ whole genome shotgun (WGS) entry which is preliminary data.</text>
</comment>
<dbReference type="EMBL" id="JAYWVC010000038">
    <property type="protein sequence ID" value="MED7823182.1"/>
    <property type="molecule type" value="Genomic_DNA"/>
</dbReference>
<feature type="region of interest" description="Disordered" evidence="1">
    <location>
        <begin position="1"/>
        <end position="38"/>
    </location>
</feature>